<proteinExistence type="predicted"/>
<accession>W7Z0B6</accession>
<dbReference type="Proteomes" id="UP000019364">
    <property type="component" value="Unassembled WGS sequence"/>
</dbReference>
<dbReference type="InterPro" id="IPR000241">
    <property type="entry name" value="RlmKL-like_Mtase"/>
</dbReference>
<dbReference type="Gene3D" id="3.40.50.150">
    <property type="entry name" value="Vaccinia Virus protein VP39"/>
    <property type="match status" value="1"/>
</dbReference>
<dbReference type="GO" id="GO:0016423">
    <property type="term" value="F:tRNA (guanine) methyltransferase activity"/>
    <property type="evidence" value="ECO:0007669"/>
    <property type="project" value="TreeGrafter"/>
</dbReference>
<dbReference type="AlphaFoldDB" id="W7Z0B6"/>
<protein>
    <submittedName>
        <fullName evidence="2">RNA methylase</fullName>
    </submittedName>
</protein>
<feature type="domain" description="Ribosomal RNA large subunit methyltransferase K/L-like methyltransferase" evidence="1">
    <location>
        <begin position="158"/>
        <end position="279"/>
    </location>
</feature>
<dbReference type="eggNOG" id="COG1041">
    <property type="taxonomic scope" value="Bacteria"/>
</dbReference>
<sequence>MTWINDIGRNQTNHIYVYSFHETERDLCRMEMRSLFGQAPSSEHLIYSDRQVDPDRSPFLSLRMDVIYSGSTVDEIAKQAASQQLPEEATFKVMYVKAGDSYSYDEQRGLERLIGSRIQGKAEMKQPDVTLGLLAVDGRWMFGSCEFPKRDWLKHKHKPQNYSTGLSITVARSLLNIAVPDARNCKVIDPCCGMGNVLIEGLSMGMDIVGGDLNPLAVKGARVNLKHFGYPEVVSLKDMNEIEGRYDAAILDMPYNLCSVISGEDQHEMLSSLRRMTKRAMVVSTQDIHNTLVEAGFTIVDEGKLAKGNFVRNLWLCI</sequence>
<keyword evidence="3" id="KW-1185">Reference proteome</keyword>
<organism evidence="2 3">
    <name type="scientific">Paenibacillus pini JCM 16418</name>
    <dbReference type="NCBI Taxonomy" id="1236976"/>
    <lineage>
        <taxon>Bacteria</taxon>
        <taxon>Bacillati</taxon>
        <taxon>Bacillota</taxon>
        <taxon>Bacilli</taxon>
        <taxon>Bacillales</taxon>
        <taxon>Paenibacillaceae</taxon>
        <taxon>Paenibacillus</taxon>
    </lineage>
</organism>
<evidence type="ECO:0000313" key="3">
    <source>
        <dbReference type="Proteomes" id="UP000019364"/>
    </source>
</evidence>
<dbReference type="PANTHER" id="PTHR14911">
    <property type="entry name" value="THUMP DOMAIN-CONTAINING"/>
    <property type="match status" value="1"/>
</dbReference>
<name>W7Z0B6_9BACL</name>
<evidence type="ECO:0000259" key="1">
    <source>
        <dbReference type="Pfam" id="PF01170"/>
    </source>
</evidence>
<dbReference type="PANTHER" id="PTHR14911:SF13">
    <property type="entry name" value="TRNA (GUANINE(6)-N2)-METHYLTRANSFERASE THUMP3"/>
    <property type="match status" value="1"/>
</dbReference>
<dbReference type="RefSeq" id="WP_052020170.1">
    <property type="nucleotide sequence ID" value="NZ_BAVZ01000005.1"/>
</dbReference>
<dbReference type="Pfam" id="PF01170">
    <property type="entry name" value="UPF0020"/>
    <property type="match status" value="1"/>
</dbReference>
<dbReference type="EMBL" id="BAVZ01000005">
    <property type="protein sequence ID" value="GAF08049.1"/>
    <property type="molecule type" value="Genomic_DNA"/>
</dbReference>
<comment type="caution">
    <text evidence="2">The sequence shown here is derived from an EMBL/GenBank/DDBJ whole genome shotgun (WGS) entry which is preliminary data.</text>
</comment>
<dbReference type="InterPro" id="IPR029063">
    <property type="entry name" value="SAM-dependent_MTases_sf"/>
</dbReference>
<reference evidence="2 3" key="1">
    <citation type="journal article" date="2014" name="Genome Announc.">
        <title>Draft Genome Sequence of Paenibacillus pini JCM 16418T, Isolated from the Rhizosphere of Pine Tree.</title>
        <authorList>
            <person name="Yuki M."/>
            <person name="Oshima K."/>
            <person name="Suda W."/>
            <person name="Oshida Y."/>
            <person name="Kitamura K."/>
            <person name="Iida Y."/>
            <person name="Hattori M."/>
            <person name="Ohkuma M."/>
        </authorList>
    </citation>
    <scope>NUCLEOTIDE SEQUENCE [LARGE SCALE GENOMIC DNA]</scope>
    <source>
        <strain evidence="2 3">JCM 16418</strain>
    </source>
</reference>
<dbReference type="CDD" id="cd02440">
    <property type="entry name" value="AdoMet_MTases"/>
    <property type="match status" value="1"/>
</dbReference>
<dbReference type="GO" id="GO:0030488">
    <property type="term" value="P:tRNA methylation"/>
    <property type="evidence" value="ECO:0007669"/>
    <property type="project" value="TreeGrafter"/>
</dbReference>
<keyword evidence="2" id="KW-0808">Transferase</keyword>
<keyword evidence="2" id="KW-0489">Methyltransferase</keyword>
<dbReference type="STRING" id="1236976.JCM16418_2086"/>
<dbReference type="OrthoDB" id="9791556at2"/>
<gene>
    <name evidence="2" type="ORF">JCM16418_2086</name>
</gene>
<evidence type="ECO:0000313" key="2">
    <source>
        <dbReference type="EMBL" id="GAF08049.1"/>
    </source>
</evidence>
<dbReference type="SUPFAM" id="SSF53335">
    <property type="entry name" value="S-adenosyl-L-methionine-dependent methyltransferases"/>
    <property type="match status" value="1"/>
</dbReference>